<evidence type="ECO:0000313" key="8">
    <source>
        <dbReference type="EMBL" id="UQN14907.1"/>
    </source>
</evidence>
<evidence type="ECO:0000256" key="1">
    <source>
        <dbReference type="ARBA" id="ARBA00001947"/>
    </source>
</evidence>
<sequence length="376" mass="40241">MKPASNLPSTARAAVVREYGAPLTLEEIRLPSELAPRSILVEILAASVCGTDVHGWMGELTIPASLPSVPGHEMVGRIVALGEGAERDSFGEALAVGDRVIWTHAPCGACEGCKNARDSALCERPQMYGYMNSEEQPYGVAGFSEYAVVLPNSGRVRVPDAVSDELASVAACAVRSAANAAETLGRTKPSDTILVQGTGPIGLFVIAMLSRGLYRNLIAIGGPDDRLALAKQYGATGVVSVQEFSGVAERAEEVLRLTGGRRPTKLLEMSGGRSAFSEGLELAAKGARYVLMGQVAAWEVPSAPGRITMKNLDVRGAFSGSVTHYREAVLFLEQEAERFDFDKMITSKYSLDQVNDALLSMREMRDIKPVILMHQN</sequence>
<dbReference type="InterPro" id="IPR002328">
    <property type="entry name" value="ADH_Zn_CS"/>
</dbReference>
<protein>
    <submittedName>
        <fullName evidence="8">Zinc-binding dehydrogenase</fullName>
    </submittedName>
</protein>
<proteinExistence type="inferred from homology"/>
<keyword evidence="2 5" id="KW-0479">Metal-binding</keyword>
<gene>
    <name evidence="8" type="ORF">M3M28_00115</name>
</gene>
<evidence type="ECO:0000256" key="4">
    <source>
        <dbReference type="ARBA" id="ARBA00023002"/>
    </source>
</evidence>
<dbReference type="PANTHER" id="PTHR43401:SF2">
    <property type="entry name" value="L-THREONINE 3-DEHYDROGENASE"/>
    <property type="match status" value="1"/>
</dbReference>
<keyword evidence="4" id="KW-0560">Oxidoreductase</keyword>
<evidence type="ECO:0000259" key="7">
    <source>
        <dbReference type="Pfam" id="PF08240"/>
    </source>
</evidence>
<organism evidence="8">
    <name type="scientific">Gulosibacter sediminis</name>
    <dbReference type="NCBI Taxonomy" id="1729695"/>
    <lineage>
        <taxon>Bacteria</taxon>
        <taxon>Bacillati</taxon>
        <taxon>Actinomycetota</taxon>
        <taxon>Actinomycetes</taxon>
        <taxon>Micrococcales</taxon>
        <taxon>Microbacteriaceae</taxon>
        <taxon>Gulosibacter</taxon>
    </lineage>
</organism>
<dbReference type="EMBL" id="CP097160">
    <property type="protein sequence ID" value="UQN14907.1"/>
    <property type="molecule type" value="Genomic_DNA"/>
</dbReference>
<reference evidence="8" key="1">
    <citation type="submission" date="2022-05" db="EMBL/GenBank/DDBJ databases">
        <title>Complete genome sequence of toluene-degrading Gulosibacter sediminis strain ACHW.36C.</title>
        <authorList>
            <person name="Wai A.C."/>
            <person name="Lai G.K."/>
            <person name="Griffin S.D."/>
            <person name="Leung F.C."/>
        </authorList>
    </citation>
    <scope>NUCLEOTIDE SEQUENCE [LARGE SCALE GENOMIC DNA]</scope>
    <source>
        <strain evidence="8">ACHW.36C</strain>
    </source>
</reference>
<evidence type="ECO:0000256" key="3">
    <source>
        <dbReference type="ARBA" id="ARBA00022833"/>
    </source>
</evidence>
<dbReference type="SUPFAM" id="SSF51735">
    <property type="entry name" value="NAD(P)-binding Rossmann-fold domains"/>
    <property type="match status" value="1"/>
</dbReference>
<dbReference type="InterPro" id="IPR050129">
    <property type="entry name" value="Zn_alcohol_dh"/>
</dbReference>
<evidence type="ECO:0000256" key="5">
    <source>
        <dbReference type="RuleBase" id="RU361277"/>
    </source>
</evidence>
<dbReference type="Gene3D" id="3.40.50.720">
    <property type="entry name" value="NAD(P)-binding Rossmann-like Domain"/>
    <property type="match status" value="1"/>
</dbReference>
<dbReference type="CDD" id="cd08231">
    <property type="entry name" value="MDR_TM0436_like"/>
    <property type="match status" value="1"/>
</dbReference>
<feature type="domain" description="Alcohol dehydrogenase-like C-terminal" evidence="6">
    <location>
        <begin position="200"/>
        <end position="332"/>
    </location>
</feature>
<feature type="domain" description="Alcohol dehydrogenase-like N-terminal" evidence="7">
    <location>
        <begin position="36"/>
        <end position="160"/>
    </location>
</feature>
<dbReference type="PANTHER" id="PTHR43401">
    <property type="entry name" value="L-THREONINE 3-DEHYDROGENASE"/>
    <property type="match status" value="1"/>
</dbReference>
<evidence type="ECO:0000259" key="6">
    <source>
        <dbReference type="Pfam" id="PF00107"/>
    </source>
</evidence>
<dbReference type="Gene3D" id="3.90.180.10">
    <property type="entry name" value="Medium-chain alcohol dehydrogenases, catalytic domain"/>
    <property type="match status" value="1"/>
</dbReference>
<accession>A0ABY4MXV6</accession>
<name>A0ABY4MXV6_9MICO</name>
<evidence type="ECO:0000256" key="2">
    <source>
        <dbReference type="ARBA" id="ARBA00022723"/>
    </source>
</evidence>
<keyword evidence="3 5" id="KW-0862">Zinc</keyword>
<comment type="cofactor">
    <cofactor evidence="1 5">
        <name>Zn(2+)</name>
        <dbReference type="ChEBI" id="CHEBI:29105"/>
    </cofactor>
</comment>
<dbReference type="InterPro" id="IPR013149">
    <property type="entry name" value="ADH-like_C"/>
</dbReference>
<dbReference type="Pfam" id="PF00107">
    <property type="entry name" value="ADH_zinc_N"/>
    <property type="match status" value="1"/>
</dbReference>
<dbReference type="PROSITE" id="PS00059">
    <property type="entry name" value="ADH_ZINC"/>
    <property type="match status" value="1"/>
</dbReference>
<comment type="similarity">
    <text evidence="5">Belongs to the zinc-containing alcohol dehydrogenase family.</text>
</comment>
<dbReference type="SUPFAM" id="SSF50129">
    <property type="entry name" value="GroES-like"/>
    <property type="match status" value="1"/>
</dbReference>
<dbReference type="InterPro" id="IPR036291">
    <property type="entry name" value="NAD(P)-bd_dom_sf"/>
</dbReference>
<dbReference type="Pfam" id="PF08240">
    <property type="entry name" value="ADH_N"/>
    <property type="match status" value="1"/>
</dbReference>
<dbReference type="InterPro" id="IPR011032">
    <property type="entry name" value="GroES-like_sf"/>
</dbReference>
<dbReference type="InterPro" id="IPR013154">
    <property type="entry name" value="ADH-like_N"/>
</dbReference>